<protein>
    <submittedName>
        <fullName evidence="1">Uncharacterized protein</fullName>
    </submittedName>
</protein>
<dbReference type="AlphaFoldDB" id="A0A3S5A7V1"/>
<evidence type="ECO:0000313" key="2">
    <source>
        <dbReference type="Proteomes" id="UP000784294"/>
    </source>
</evidence>
<reference evidence="1" key="1">
    <citation type="submission" date="2018-11" db="EMBL/GenBank/DDBJ databases">
        <authorList>
            <consortium name="Pathogen Informatics"/>
        </authorList>
    </citation>
    <scope>NUCLEOTIDE SEQUENCE</scope>
</reference>
<dbReference type="Proteomes" id="UP000784294">
    <property type="component" value="Unassembled WGS sequence"/>
</dbReference>
<comment type="caution">
    <text evidence="1">The sequence shown here is derived from an EMBL/GenBank/DDBJ whole genome shotgun (WGS) entry which is preliminary data.</text>
</comment>
<proteinExistence type="predicted"/>
<sequence>MIRRYLTAPARFACDPVQAGRAQNMYWIPYFEAKMSATSNNSPVPHFTDAGISTTTENSRSADESMLLNQKMESNDAIETANGPKERITFCRISTDLLFLSCVF</sequence>
<accession>A0A3S5A7V1</accession>
<keyword evidence="2" id="KW-1185">Reference proteome</keyword>
<gene>
    <name evidence="1" type="ORF">PXEA_LOCUS23526</name>
</gene>
<evidence type="ECO:0000313" key="1">
    <source>
        <dbReference type="EMBL" id="VEL30086.1"/>
    </source>
</evidence>
<name>A0A3S5A7V1_9PLAT</name>
<organism evidence="1 2">
    <name type="scientific">Protopolystoma xenopodis</name>
    <dbReference type="NCBI Taxonomy" id="117903"/>
    <lineage>
        <taxon>Eukaryota</taxon>
        <taxon>Metazoa</taxon>
        <taxon>Spiralia</taxon>
        <taxon>Lophotrochozoa</taxon>
        <taxon>Platyhelminthes</taxon>
        <taxon>Monogenea</taxon>
        <taxon>Polyopisthocotylea</taxon>
        <taxon>Polystomatidea</taxon>
        <taxon>Polystomatidae</taxon>
        <taxon>Protopolystoma</taxon>
    </lineage>
</organism>
<dbReference type="EMBL" id="CAAALY010109286">
    <property type="protein sequence ID" value="VEL30086.1"/>
    <property type="molecule type" value="Genomic_DNA"/>
</dbReference>